<dbReference type="EMBL" id="CAMXCT010006767">
    <property type="protein sequence ID" value="CAI4019701.1"/>
    <property type="molecule type" value="Genomic_DNA"/>
</dbReference>
<evidence type="ECO:0000259" key="7">
    <source>
        <dbReference type="Pfam" id="PF13675"/>
    </source>
</evidence>
<protein>
    <submittedName>
        <fullName evidence="9">NarX-like N-terminal domain-containing protein</fullName>
    </submittedName>
</protein>
<organism evidence="8">
    <name type="scientific">Cladocopium goreaui</name>
    <dbReference type="NCBI Taxonomy" id="2562237"/>
    <lineage>
        <taxon>Eukaryota</taxon>
        <taxon>Sar</taxon>
        <taxon>Alveolata</taxon>
        <taxon>Dinophyceae</taxon>
        <taxon>Suessiales</taxon>
        <taxon>Symbiodiniaceae</taxon>
        <taxon>Cladocopium</taxon>
    </lineage>
</organism>
<evidence type="ECO:0000256" key="1">
    <source>
        <dbReference type="ARBA" id="ARBA00004141"/>
    </source>
</evidence>
<keyword evidence="6" id="KW-0732">Signal</keyword>
<dbReference type="GO" id="GO:0016020">
    <property type="term" value="C:membrane"/>
    <property type="evidence" value="ECO:0007669"/>
    <property type="project" value="UniProtKB-SubCell"/>
</dbReference>
<sequence>MGVATPWLLHIFLGIVAASWVETINQAGMQTTLSQMMTKEFLLISRGTKVSMYKSMLFSSMQRFNSTLHALRVGDESRGILAAPNHQVVAALDAVQDVWGPMQELLNSNVDSVRHADGSIDMQVLEDLSSRNVPLLDRSNEVVQAISDAAQVFGATTNGLVQNIAGRQRTLIQRLAEGVLLLAQNVAMSKNMVAFQDTKILFEESHHGIIEGVPFAGLPVLDKLCTIHQMSEVSYFYAKLRPLLNGVSNADTPSKSQAAADAVAEEVVELVDPLYVAMVEAVDLYGHDSGNCDPVSSMTEAEWSEFLTTFAHQQLWTQQATQYFVQVAMKVDIKTSQVEITVLKSEATLNLRRLIEGSKILGIPPPPTPEVVDHLLKAAEIWNTLESELDEGIHLESISEVTLERVELLSHKLLHELELVMEECLPLLVNSTVPVYAMDLAEQLARLASMIVEEALLIHHGHAVEENWHYLNATREVFNFNRWTLLHGAPATTTRPKVEQVSDVCIVQQMKRGTDLYRVLEEKALAVAFGDHDALEPLVQLGPTAVGALNELALSFFRGNGSCSNSSMAPEQWIQLHRQVAQLSDTSAELAVELVLFQQGLSPNDERLNALMEEVDSALTRVMFGSFDPPVPAPPDQIDFNELLLYMEPSVKELKRLSIANAYQGNLRAALAAEDQLMEHTLVLQEHFMKEALAMDPTWPGERVDLALRQITRVRQVLNEALLYTLGLTDSQERLQAVTEAFQAGHVHLRDGGDRVPKILLPERQDILDQWLRVDSAWIEFQQQKQDMTADSVTKVEASLGRLVLSLKALVSVLAVPDVEDEDGFPWAVIIYSSIGFLFLCACCCFCCKIKTRSKGQSEKKTTTNGAAVSDQV</sequence>
<dbReference type="Pfam" id="PF13675">
    <property type="entry name" value="PilJ"/>
    <property type="match status" value="1"/>
</dbReference>
<keyword evidence="4 5" id="KW-0472">Membrane</keyword>
<feature type="chain" id="PRO_5043273171" evidence="6">
    <location>
        <begin position="19"/>
        <end position="873"/>
    </location>
</feature>
<evidence type="ECO:0000313" key="8">
    <source>
        <dbReference type="EMBL" id="CAI4019701.1"/>
    </source>
</evidence>
<reference evidence="8" key="1">
    <citation type="submission" date="2022-10" db="EMBL/GenBank/DDBJ databases">
        <authorList>
            <person name="Chen Y."/>
            <person name="Dougan E. K."/>
            <person name="Chan C."/>
            <person name="Rhodes N."/>
            <person name="Thang M."/>
        </authorList>
    </citation>
    <scope>NUCLEOTIDE SEQUENCE</scope>
</reference>
<comment type="subcellular location">
    <subcellularLocation>
        <location evidence="1">Membrane</location>
        <topology evidence="1">Multi-pass membrane protein</topology>
    </subcellularLocation>
</comment>
<feature type="domain" description="NarX-like N-terminal" evidence="7">
    <location>
        <begin position="22"/>
        <end position="106"/>
    </location>
</feature>
<evidence type="ECO:0000256" key="3">
    <source>
        <dbReference type="ARBA" id="ARBA00022989"/>
    </source>
</evidence>
<evidence type="ECO:0000313" key="10">
    <source>
        <dbReference type="Proteomes" id="UP001152797"/>
    </source>
</evidence>
<evidence type="ECO:0000256" key="5">
    <source>
        <dbReference type="SAM" id="Phobius"/>
    </source>
</evidence>
<feature type="transmembrane region" description="Helical" evidence="5">
    <location>
        <begin position="825"/>
        <end position="848"/>
    </location>
</feature>
<dbReference type="Proteomes" id="UP001152797">
    <property type="component" value="Unassembled WGS sequence"/>
</dbReference>
<evidence type="ECO:0000256" key="4">
    <source>
        <dbReference type="ARBA" id="ARBA00023136"/>
    </source>
</evidence>
<comment type="caution">
    <text evidence="8">The sequence shown here is derived from an EMBL/GenBank/DDBJ whole genome shotgun (WGS) entry which is preliminary data.</text>
</comment>
<name>A0A9P1M301_9DINO</name>
<feature type="signal peptide" evidence="6">
    <location>
        <begin position="1"/>
        <end position="18"/>
    </location>
</feature>
<evidence type="ECO:0000313" key="9">
    <source>
        <dbReference type="EMBL" id="CAL4807013.1"/>
    </source>
</evidence>
<dbReference type="EMBL" id="CAMXCT020006767">
    <property type="protein sequence ID" value="CAL1173076.1"/>
    <property type="molecule type" value="Genomic_DNA"/>
</dbReference>
<evidence type="ECO:0000256" key="2">
    <source>
        <dbReference type="ARBA" id="ARBA00022692"/>
    </source>
</evidence>
<evidence type="ECO:0000256" key="6">
    <source>
        <dbReference type="SAM" id="SignalP"/>
    </source>
</evidence>
<reference evidence="9 10" key="2">
    <citation type="submission" date="2024-05" db="EMBL/GenBank/DDBJ databases">
        <authorList>
            <person name="Chen Y."/>
            <person name="Shah S."/>
            <person name="Dougan E. K."/>
            <person name="Thang M."/>
            <person name="Chan C."/>
        </authorList>
    </citation>
    <scope>NUCLEOTIDE SEQUENCE [LARGE SCALE GENOMIC DNA]</scope>
</reference>
<keyword evidence="2 5" id="KW-0812">Transmembrane</keyword>
<dbReference type="AlphaFoldDB" id="A0A9P1M301"/>
<dbReference type="EMBL" id="CAMXCT030006767">
    <property type="protein sequence ID" value="CAL4807013.1"/>
    <property type="molecule type" value="Genomic_DNA"/>
</dbReference>
<dbReference type="InterPro" id="IPR029095">
    <property type="entry name" value="NarX-like_N"/>
</dbReference>
<dbReference type="OrthoDB" id="421157at2759"/>
<keyword evidence="10" id="KW-1185">Reference proteome</keyword>
<proteinExistence type="predicted"/>
<accession>A0A9P1M301</accession>
<gene>
    <name evidence="8" type="ORF">C1SCF055_LOCUS44186</name>
</gene>
<keyword evidence="3 5" id="KW-1133">Transmembrane helix</keyword>